<reference evidence="2 3" key="1">
    <citation type="submission" date="2020-04" db="EMBL/GenBank/DDBJ databases">
        <title>Whole-genome sequencing of Vibrio spp. from China reveals different genetic environments of blaCTX-M-14 among diverse lineages.</title>
        <authorList>
            <person name="Zheng Z."/>
            <person name="Ye L."/>
            <person name="Chen S."/>
        </authorList>
    </citation>
    <scope>NUCLEOTIDE SEQUENCE [LARGE SCALE GENOMIC DNA]</scope>
    <source>
        <strain evidence="2 3">Vb0551</strain>
    </source>
</reference>
<protein>
    <submittedName>
        <fullName evidence="2">Cytochrome c oxidase subunit I</fullName>
    </submittedName>
</protein>
<proteinExistence type="predicted"/>
<organism evidence="2 3">
    <name type="scientific">Vibrio parahaemolyticus</name>
    <dbReference type="NCBI Taxonomy" id="670"/>
    <lineage>
        <taxon>Bacteria</taxon>
        <taxon>Pseudomonadati</taxon>
        <taxon>Pseudomonadota</taxon>
        <taxon>Gammaproteobacteria</taxon>
        <taxon>Vibrionales</taxon>
        <taxon>Vibrionaceae</taxon>
        <taxon>Vibrio</taxon>
    </lineage>
</organism>
<name>A0A7Y0SJA0_VIBPH</name>
<feature type="non-terminal residue" evidence="2">
    <location>
        <position position="54"/>
    </location>
</feature>
<dbReference type="Proteomes" id="UP000518904">
    <property type="component" value="Unassembled WGS sequence"/>
</dbReference>
<dbReference type="EMBL" id="JABCLB010001544">
    <property type="protein sequence ID" value="NMU84227.1"/>
    <property type="molecule type" value="Genomic_DNA"/>
</dbReference>
<accession>A0A7Y0SJA0</accession>
<feature type="region of interest" description="Disordered" evidence="1">
    <location>
        <begin position="1"/>
        <end position="29"/>
    </location>
</feature>
<evidence type="ECO:0000256" key="1">
    <source>
        <dbReference type="SAM" id="MobiDB-lite"/>
    </source>
</evidence>
<evidence type="ECO:0000313" key="2">
    <source>
        <dbReference type="EMBL" id="NMU84227.1"/>
    </source>
</evidence>
<dbReference type="AlphaFoldDB" id="A0A7Y0SJA0"/>
<sequence>MSKPIDKAVKSAPAEASANSTIAIDDGHEHHAPQGITRWLYSTSQKDIGTLYLW</sequence>
<comment type="caution">
    <text evidence="2">The sequence shown here is derived from an EMBL/GenBank/DDBJ whole genome shotgun (WGS) entry which is preliminary data.</text>
</comment>
<gene>
    <name evidence="2" type="ORF">HKB16_15170</name>
</gene>
<evidence type="ECO:0000313" key="3">
    <source>
        <dbReference type="Proteomes" id="UP000518904"/>
    </source>
</evidence>